<name>A0ABU5MTF4_9BACT</name>
<organism evidence="4 5">
    <name type="scientific">Pontiella agarivorans</name>
    <dbReference type="NCBI Taxonomy" id="3038953"/>
    <lineage>
        <taxon>Bacteria</taxon>
        <taxon>Pseudomonadati</taxon>
        <taxon>Kiritimatiellota</taxon>
        <taxon>Kiritimatiellia</taxon>
        <taxon>Kiritimatiellales</taxon>
        <taxon>Pontiellaceae</taxon>
        <taxon>Pontiella</taxon>
    </lineage>
</organism>
<dbReference type="InterPro" id="IPR037284">
    <property type="entry name" value="SUF_FeS_clus_asmbl_SufBD_sf"/>
</dbReference>
<comment type="similarity">
    <text evidence="1">Belongs to the iron-sulfur cluster assembly SufBD family.</text>
</comment>
<reference evidence="4 5" key="1">
    <citation type="journal article" date="2024" name="Appl. Environ. Microbiol.">
        <title>Pontiella agarivorans sp. nov., a novel marine anaerobic bacterium capable of degrading macroalgal polysaccharides and fixing nitrogen.</title>
        <authorList>
            <person name="Liu N."/>
            <person name="Kivenson V."/>
            <person name="Peng X."/>
            <person name="Cui Z."/>
            <person name="Lankiewicz T.S."/>
            <person name="Gosselin K.M."/>
            <person name="English C.J."/>
            <person name="Blair E.M."/>
            <person name="O'Malley M.A."/>
            <person name="Valentine D.L."/>
        </authorList>
    </citation>
    <scope>NUCLEOTIDE SEQUENCE [LARGE SCALE GENOMIC DNA]</scope>
    <source>
        <strain evidence="4 5">NLcol2</strain>
    </source>
</reference>
<dbReference type="InterPro" id="IPR055346">
    <property type="entry name" value="Fe-S_cluster_assembly_SufBD"/>
</dbReference>
<evidence type="ECO:0000259" key="3">
    <source>
        <dbReference type="Pfam" id="PF19295"/>
    </source>
</evidence>
<proteinExistence type="inferred from homology"/>
<evidence type="ECO:0000256" key="1">
    <source>
        <dbReference type="ARBA" id="ARBA00043967"/>
    </source>
</evidence>
<dbReference type="InterPro" id="IPR011542">
    <property type="entry name" value="SUF_FeS_clus_asmbl_SufD"/>
</dbReference>
<dbReference type="NCBIfam" id="TIGR01981">
    <property type="entry name" value="sufD"/>
    <property type="match status" value="1"/>
</dbReference>
<dbReference type="Proteomes" id="UP001290861">
    <property type="component" value="Unassembled WGS sequence"/>
</dbReference>
<feature type="domain" description="SUF system FeS cluster assembly SufBD N-terminal" evidence="3">
    <location>
        <begin position="4"/>
        <end position="131"/>
    </location>
</feature>
<feature type="domain" description="SUF system FeS cluster assembly SufBD core" evidence="2">
    <location>
        <begin position="138"/>
        <end position="366"/>
    </location>
</feature>
<accession>A0ABU5MTF4</accession>
<dbReference type="Pfam" id="PF19295">
    <property type="entry name" value="SufBD_N"/>
    <property type="match status" value="1"/>
</dbReference>
<keyword evidence="5" id="KW-1185">Reference proteome</keyword>
<dbReference type="Pfam" id="PF01458">
    <property type="entry name" value="SUFBD_core"/>
    <property type="match status" value="1"/>
</dbReference>
<evidence type="ECO:0000313" key="5">
    <source>
        <dbReference type="Proteomes" id="UP001290861"/>
    </source>
</evidence>
<gene>
    <name evidence="4" type="primary">sufD</name>
    <name evidence="4" type="ORF">P9H32_02545</name>
</gene>
<dbReference type="EMBL" id="JARVCO010000002">
    <property type="protein sequence ID" value="MDZ8117490.1"/>
    <property type="molecule type" value="Genomic_DNA"/>
</dbReference>
<evidence type="ECO:0000313" key="4">
    <source>
        <dbReference type="EMBL" id="MDZ8117490.1"/>
    </source>
</evidence>
<protein>
    <submittedName>
        <fullName evidence="4">Fe-S cluster assembly protein SufD</fullName>
    </submittedName>
</protein>
<evidence type="ECO:0000259" key="2">
    <source>
        <dbReference type="Pfam" id="PF01458"/>
    </source>
</evidence>
<dbReference type="RefSeq" id="WP_322607291.1">
    <property type="nucleotide sequence ID" value="NZ_JARVCO010000002.1"/>
</dbReference>
<comment type="caution">
    <text evidence="4">The sequence shown here is derived from an EMBL/GenBank/DDBJ whole genome shotgun (WGS) entry which is preliminary data.</text>
</comment>
<dbReference type="SUPFAM" id="SSF101960">
    <property type="entry name" value="Stabilizer of iron transporter SufD"/>
    <property type="match status" value="1"/>
</dbReference>
<dbReference type="InterPro" id="IPR045595">
    <property type="entry name" value="SufBD_N"/>
</dbReference>
<dbReference type="PANTHER" id="PTHR43575:SF1">
    <property type="entry name" value="PROTEIN ABCI7, CHLOROPLASTIC"/>
    <property type="match status" value="1"/>
</dbReference>
<sequence>MDLAKLRQKAEADFKEVGFPTTKEELWRFTDVSRVANTEFSNDWKSSDLEFQALDKITVVFENGKLSREKSNFDVLPKGVCIGSILDLVDPRIGTLANAKNAFVLSNTAGFSDGYFIEVTEGSKLDGAIHVIHLADVDGAAFHLRNFVSAGEGAEVTVIEEYIGRSGTQYWTNVVTEVFVADRAVVDHYKVQRESEASFHFQTLESHLGTESVFSNHAVTFGAALGRNDIRGKLTGEEGEAICNGLYLLKDSQVFDTHMFMDHAVPKCNSHELYKGILDDKSRGVFCGRILVQEDAQETDAVQNNGNLLLSRKAKVNTLPQLEIYADDVKCTHGATVGELDEQALYYLQTRGIDPKKGHAMLVLAFANEVLDEVKCKKAKVYIEELVYAWLEKVQV</sequence>
<dbReference type="PANTHER" id="PTHR43575">
    <property type="entry name" value="PROTEIN ABCI7, CHLOROPLASTIC"/>
    <property type="match status" value="1"/>
</dbReference>
<dbReference type="InterPro" id="IPR000825">
    <property type="entry name" value="SUF_FeS_clus_asmbl_SufBD_core"/>
</dbReference>